<proteinExistence type="predicted"/>
<reference evidence="3" key="1">
    <citation type="journal article" date="2019" name="Int. J. Syst. Evol. Microbiol.">
        <title>The Global Catalogue of Microorganisms (GCM) 10K type strain sequencing project: providing services to taxonomists for standard genome sequencing and annotation.</title>
        <authorList>
            <consortium name="The Broad Institute Genomics Platform"/>
            <consortium name="The Broad Institute Genome Sequencing Center for Infectious Disease"/>
            <person name="Wu L."/>
            <person name="Ma J."/>
        </authorList>
    </citation>
    <scope>NUCLEOTIDE SEQUENCE [LARGE SCALE GENOMIC DNA]</scope>
    <source>
        <strain evidence="3">CGMCC 1.16226</strain>
    </source>
</reference>
<dbReference type="Proteomes" id="UP001597349">
    <property type="component" value="Unassembled WGS sequence"/>
</dbReference>
<keyword evidence="3" id="KW-1185">Reference proteome</keyword>
<protein>
    <submittedName>
        <fullName evidence="2">Uncharacterized protein</fullName>
    </submittedName>
</protein>
<feature type="compositionally biased region" description="Basic residues" evidence="1">
    <location>
        <begin position="120"/>
        <end position="158"/>
    </location>
</feature>
<feature type="region of interest" description="Disordered" evidence="1">
    <location>
        <begin position="86"/>
        <end position="174"/>
    </location>
</feature>
<evidence type="ECO:0000313" key="3">
    <source>
        <dbReference type="Proteomes" id="UP001597349"/>
    </source>
</evidence>
<evidence type="ECO:0000256" key="1">
    <source>
        <dbReference type="SAM" id="MobiDB-lite"/>
    </source>
</evidence>
<dbReference type="RefSeq" id="WP_379017692.1">
    <property type="nucleotide sequence ID" value="NZ_JBHUGY010000014.1"/>
</dbReference>
<sequence>MRRYATIITGDDGREVVSAIGEFEGAAPQVHLGRVEQVVPGVLIGMVRGGPVDAVGGFGFASGSLGSSDQATGAARLMKRLRLAGQSGAAGPGVAGSEAAAPAGTTDAKAGPAKPARAAGKPRKRVARSKSRVAKSRAAKSKVVKSRTKKSARSRSRAAKSAPTAAEPMEAGHG</sequence>
<dbReference type="EMBL" id="JBHUGY010000014">
    <property type="protein sequence ID" value="MFD2052823.1"/>
    <property type="molecule type" value="Genomic_DNA"/>
</dbReference>
<feature type="compositionally biased region" description="Low complexity" evidence="1">
    <location>
        <begin position="99"/>
        <end position="119"/>
    </location>
</feature>
<organism evidence="2 3">
    <name type="scientific">Mesorhizobium calcicola</name>
    <dbReference type="NCBI Taxonomy" id="1300310"/>
    <lineage>
        <taxon>Bacteria</taxon>
        <taxon>Pseudomonadati</taxon>
        <taxon>Pseudomonadota</taxon>
        <taxon>Alphaproteobacteria</taxon>
        <taxon>Hyphomicrobiales</taxon>
        <taxon>Phyllobacteriaceae</taxon>
        <taxon>Mesorhizobium</taxon>
    </lineage>
</organism>
<accession>A0ABW4W9R5</accession>
<comment type="caution">
    <text evidence="2">The sequence shown here is derived from an EMBL/GenBank/DDBJ whole genome shotgun (WGS) entry which is preliminary data.</text>
</comment>
<gene>
    <name evidence="2" type="ORF">ACFSQT_06780</name>
</gene>
<name>A0ABW4W9R5_9HYPH</name>
<evidence type="ECO:0000313" key="2">
    <source>
        <dbReference type="EMBL" id="MFD2052823.1"/>
    </source>
</evidence>